<dbReference type="Gene3D" id="3.30.420.10">
    <property type="entry name" value="Ribonuclease H-like superfamily/Ribonuclease H"/>
    <property type="match status" value="1"/>
</dbReference>
<dbReference type="InterPro" id="IPR036397">
    <property type="entry name" value="RNaseH_sf"/>
</dbReference>
<feature type="region of interest" description="Disordered" evidence="1">
    <location>
        <begin position="1"/>
        <end position="46"/>
    </location>
</feature>
<protein>
    <submittedName>
        <fullName evidence="2">Uncharacterized protein</fullName>
    </submittedName>
</protein>
<proteinExistence type="predicted"/>
<dbReference type="GO" id="GO:0003676">
    <property type="term" value="F:nucleic acid binding"/>
    <property type="evidence" value="ECO:0007669"/>
    <property type="project" value="InterPro"/>
</dbReference>
<accession>A0A7J6LZV4</accession>
<reference evidence="2 3" key="1">
    <citation type="submission" date="2020-04" db="EMBL/GenBank/DDBJ databases">
        <title>Perkinsus chesapeaki whole genome sequence.</title>
        <authorList>
            <person name="Bogema D.R."/>
        </authorList>
    </citation>
    <scope>NUCLEOTIDE SEQUENCE [LARGE SCALE GENOMIC DNA]</scope>
    <source>
        <strain evidence="2">ATCC PRA-425</strain>
    </source>
</reference>
<organism evidence="2 3">
    <name type="scientific">Perkinsus chesapeaki</name>
    <name type="common">Clam parasite</name>
    <name type="synonym">Perkinsus andrewsi</name>
    <dbReference type="NCBI Taxonomy" id="330153"/>
    <lineage>
        <taxon>Eukaryota</taxon>
        <taxon>Sar</taxon>
        <taxon>Alveolata</taxon>
        <taxon>Perkinsozoa</taxon>
        <taxon>Perkinsea</taxon>
        <taxon>Perkinsida</taxon>
        <taxon>Perkinsidae</taxon>
        <taxon>Perkinsus</taxon>
    </lineage>
</organism>
<gene>
    <name evidence="2" type="ORF">FOL47_005003</name>
</gene>
<feature type="compositionally biased region" description="Basic and acidic residues" evidence="1">
    <location>
        <begin position="7"/>
        <end position="39"/>
    </location>
</feature>
<dbReference type="InterPro" id="IPR043502">
    <property type="entry name" value="DNA/RNA_pol_sf"/>
</dbReference>
<dbReference type="SUPFAM" id="SSF56672">
    <property type="entry name" value="DNA/RNA polymerases"/>
    <property type="match status" value="1"/>
</dbReference>
<dbReference type="Proteomes" id="UP000591131">
    <property type="component" value="Unassembled WGS sequence"/>
</dbReference>
<dbReference type="EMBL" id="JAAPAO010000281">
    <property type="protein sequence ID" value="KAF4664696.1"/>
    <property type="molecule type" value="Genomic_DNA"/>
</dbReference>
<evidence type="ECO:0000313" key="2">
    <source>
        <dbReference type="EMBL" id="KAF4664696.1"/>
    </source>
</evidence>
<evidence type="ECO:0000313" key="3">
    <source>
        <dbReference type="Proteomes" id="UP000591131"/>
    </source>
</evidence>
<keyword evidence="3" id="KW-1185">Reference proteome</keyword>
<evidence type="ECO:0000256" key="1">
    <source>
        <dbReference type="SAM" id="MobiDB-lite"/>
    </source>
</evidence>
<sequence>MATPASIHRDPQGDEEEPPHIEIRPEDPQDSSTERRGWRESAAAFTDQNELRQELRKARSYRGRVRTQLKNVREAMDNIIGDSEDDHEALEELHRRERESEKALEEAITYIVELEFRSEELMNMRAVTNISTSTSHKAGEREAASIADVRRSLKFDENPRTSETLSDGQPEVVNDLISVLPSPRPQSNGERTTRRHCDAGVVGKLSVVELKDSFKFPQHCRRLEEVLVEIGAGEFDVTGEVFFPHRDLRHTCTQKLLPTLQGCPTVYDRALALYEIHGDRWGVIVGACKKQFAKRPILLEELKERLKKLKFPGVTGVEIYLKDIIAVNELYRIVHQTDTAQRVQFVRKVLAQLPREVVVGVIRRCRERCAAQEGDWEVAVEFHSLDGSTEATLTEFIKTECRLLEEADCVKKEFDPHQDSVRSVQTPVEGHDSSSVARVLDQSLPRVRATDWVKGFAVAYGVAGRGCRDKKSLFASSQPDGFLPRTSQAGRTYYILGYKDESVAKSKISGLSKDLFRTWRFQERLARTGGRTQTGRPLETLIETRDGVRLQDSVATGCPSELESYPTYVSNQALSGSIDRLFADNVCSLSSCEFKEARRVMVPPEIIVGVSVRFGAPTGGKVLPGRCVLDTAAGGSYLLVPSVECLSDIIGVDPVRLSKPVAVTLADGVNTQSLGCRLEACVMCFNRVNLTRLRILPNPTNSTSPHLSILAGRSLIADWGILIVSSLEAYAGPGWSRCIYRAPVPVQQILTESVAVVVDGTQRPHDTLLAGRTAPLQTCCPKFSEDEKAFIHDLLSELVPESWVTVPSTCGMYQARVRAARVSDRLDLPNQRFICEVMVPKVENPSQIRCRSYAVRLHERLTPKLKSVYRDLVEAYVDSKFWEPKTTDRLHKQDELPGAQVFLLPGGSRKPRLVVDMRDIIERLPKASSNPPSLWLPIVAMRALGGRLTVIGDARAAFYKVRLVDSNGEPYVLTLDTGIGTFQSSRLVFGIVVGPSGLSANLGRLIDLARSCGCQVRIVPIPGGFAILIIFVDDVALSGEVRQVLHRFRITLGVMELAGFDAQVAKVHVLSCDAVKEDVHRALATEFSGSPPDLAKEGSLLGMMVRYEGLYMVMVCKREKRMLVVRDFVEHTRSSSLTSKRQVFQAAGCLAFDPARQHVLARACADSLRSLVGRQFAKIDWLVEIHIQTLNHELQCAYLCLIEWMAELLVEVCDHRSDASLSGGGYVVYRVDSTSSYPLFAESFRFKAGELKWHSNRREYRNDVAIDATCEAVEIQLYCDNAACVSWSGNVDSAEILGALHEELLAIRRLAKVDIRHVQGSSNETADSLSRVFDRKVPGTRLTLAECLSKGGGENEIYARDPSYRRGQGWPRVTSALQDDPLVSEWEPAGEQDVILQEDDNVRALAEAADTTVEVAAATEPAVRLALSAIENGASAYDVVSFIGIETDSLFRIAPPSRSCELQPLVERGAKVCYDLSSLRRVVWGACCVLDILRANATKKPVQLRRYDPAAMDKLVCRSAQLYDEKYSSEVDADDTSNLRPCGPLFRLEVDGTTASYLAYRTGHASGRVSFLPILPKSAKDVRSLVVRTAHRETRHSAIPGTCSAICDFHMKGAEQVAKRLIQTCLTCQLARARRVWVTPPSLGKGHVERLKFYPPYYRCGVDYYALGEGRKVISVTCLVTGHTCWKRAPREDLSTVMMTLRKVQLEMGGLKELVVDAASYFSTQRFSALCDESLGAQVEPLSVRSPFEGGRYEKVHDLGGRKLRVMLRGHCGKVADLTDDDLDLLLLEVCLLLNTRPTLSYYHDAEGQRRIVTPDSLCWGYTRASTTAFGYAKSADPIRPGRDALIMRREFVDYHWIILKERALESVRHKCPKGKTAFSFEIGSAALVYAPVNRKLGFDWRVGHVIAIRGDHTVDIIFPGKQQRVTRENIYNLLPVTRDMEQDCLDLDESDDPMLDCTRDIQSSPNRIGMPIKVKLRVRGERGLHWYEADVIREFKSGHVQVRWRDGSPDERLWLDGEQWELGDSVGRH</sequence>
<comment type="caution">
    <text evidence="2">The sequence shown here is derived from an EMBL/GenBank/DDBJ whole genome shotgun (WGS) entry which is preliminary data.</text>
</comment>
<dbReference type="OrthoDB" id="10469377at2759"/>
<name>A0A7J6LZV4_PERCH</name>